<dbReference type="GO" id="GO:0044780">
    <property type="term" value="P:bacterial-type flagellum assembly"/>
    <property type="evidence" value="ECO:0007669"/>
    <property type="project" value="InterPro"/>
</dbReference>
<sequence>MSLSSSLQVGVSGLTTSQSALNTTAHNLANVGTKGYTRQQVVMSDFAYQKWGVNHISTLQTGLGVDIETVRQVRSMFYDKSYRTEAGRQGFYQTQYETVQEVESMFGETEGVAFQDSLNDLWTSLQELAKEPAAIEVRASLLEDAKSFLERADNISKQLSDYQVNLNQQILDKVNTVNDIANQINNLNKKISLYESNGKEHANDLRDERNNLLDELGGIVNISYKENSDGVVTVMAEDMPLVTETETYKMGVAKVNESSDLLKPVWTAFNRDVYRMDLPISTENNTDIGSLKGLLVSRGAAKANYTDMPVKPVKTASMSDTDYQAALNAYDDDVKEYNSTVNVSVIMTVQAQFDQLIHGIVTSINDVFSPNKEVTAGGKTFKVLDTDNAPYGMDKPNYTQGEALFNRKSVPRYRDPDMSDPAESLLPAGTKIYVEEDPDNIYSLFTLGEIEINSEISNNYSKLPLNSGKGTAGVDQKSADKLLALWKQPFAAISPNSLAVSTFKDYYTNFTGELANRGNELNNTSQNQATMVKNIDDQRQAIAGVSSDEELTNLIKYQHAYNASSRFITVIDQMMEHIVTRL</sequence>
<comment type="similarity">
    <text evidence="3 7">Belongs to the flagella basal body rod proteins family.</text>
</comment>
<reference evidence="11 12" key="2">
    <citation type="submission" date="2020-08" db="EMBL/GenBank/DDBJ databases">
        <authorList>
            <person name="Ueki A."/>
            <person name="Tonouchi A."/>
        </authorList>
    </citation>
    <scope>NUCLEOTIDE SEQUENCE [LARGE SCALE GENOMIC DNA]</scope>
    <source>
        <strain evidence="11 12">CTTW</strain>
    </source>
</reference>
<dbReference type="InterPro" id="IPR002371">
    <property type="entry name" value="FlgK"/>
</dbReference>
<evidence type="ECO:0000259" key="9">
    <source>
        <dbReference type="Pfam" id="PF06429"/>
    </source>
</evidence>
<reference evidence="11 12" key="1">
    <citation type="submission" date="2020-08" db="EMBL/GenBank/DDBJ databases">
        <title>Draft genome sequencing of an Anaerocolumna strain isolated from anoxic soil subjected to BSD treatment.</title>
        <authorList>
            <person name="Uek A."/>
            <person name="Tonouchi A."/>
        </authorList>
    </citation>
    <scope>NUCLEOTIDE SEQUENCE [LARGE SCALE GENOMIC DNA]</scope>
    <source>
        <strain evidence="11 12">CTTW</strain>
    </source>
</reference>
<keyword evidence="5 7" id="KW-0964">Secreted</keyword>
<dbReference type="PANTHER" id="PTHR30033">
    <property type="entry name" value="FLAGELLAR HOOK-ASSOCIATED PROTEIN 1"/>
    <property type="match status" value="1"/>
</dbReference>
<proteinExistence type="inferred from homology"/>
<evidence type="ECO:0000256" key="5">
    <source>
        <dbReference type="ARBA" id="ARBA00022525"/>
    </source>
</evidence>
<dbReference type="InterPro" id="IPR010930">
    <property type="entry name" value="Flg_bb/hook_C_dom"/>
</dbReference>
<evidence type="ECO:0000259" key="8">
    <source>
        <dbReference type="Pfam" id="PF00460"/>
    </source>
</evidence>
<dbReference type="Pfam" id="PF06429">
    <property type="entry name" value="Flg_bbr_C"/>
    <property type="match status" value="1"/>
</dbReference>
<gene>
    <name evidence="7" type="primary">flgK</name>
    <name evidence="11" type="ORF">bsdcttw_42750</name>
</gene>
<dbReference type="Proteomes" id="UP000515703">
    <property type="component" value="Chromosome"/>
</dbReference>
<name>A0A7M3S9G7_9FIRM</name>
<accession>A0A7M3S9G7</accession>
<dbReference type="KEGG" id="acht:bsdcttw_42750"/>
<evidence type="ECO:0000256" key="6">
    <source>
        <dbReference type="ARBA" id="ARBA00023143"/>
    </source>
</evidence>
<dbReference type="GO" id="GO:0005198">
    <property type="term" value="F:structural molecule activity"/>
    <property type="evidence" value="ECO:0007669"/>
    <property type="project" value="UniProtKB-UniRule"/>
</dbReference>
<evidence type="ECO:0000256" key="2">
    <source>
        <dbReference type="ARBA" id="ARBA00004613"/>
    </source>
</evidence>
<dbReference type="Pfam" id="PF22638">
    <property type="entry name" value="FlgK_D1"/>
    <property type="match status" value="1"/>
</dbReference>
<feature type="domain" description="Flagellar basal body rod protein N-terminal" evidence="8">
    <location>
        <begin position="7"/>
        <end position="37"/>
    </location>
</feature>
<comment type="subcellular location">
    <subcellularLocation>
        <location evidence="1 7">Bacterial flagellum</location>
    </subcellularLocation>
    <subcellularLocation>
        <location evidence="2 7">Secreted</location>
    </subcellularLocation>
</comment>
<dbReference type="Pfam" id="PF00460">
    <property type="entry name" value="Flg_bb_rod"/>
    <property type="match status" value="1"/>
</dbReference>
<dbReference type="EMBL" id="AP023368">
    <property type="protein sequence ID" value="BCK01235.1"/>
    <property type="molecule type" value="Genomic_DNA"/>
</dbReference>
<dbReference type="AlphaFoldDB" id="A0A7M3S9G7"/>
<protein>
    <recommendedName>
        <fullName evidence="4 7">Flagellar hook-associated protein 1</fullName>
        <shortName evidence="7">HAP1</shortName>
    </recommendedName>
</protein>
<dbReference type="SUPFAM" id="SSF64518">
    <property type="entry name" value="Phase 1 flagellin"/>
    <property type="match status" value="1"/>
</dbReference>
<evidence type="ECO:0000256" key="4">
    <source>
        <dbReference type="ARBA" id="ARBA00016244"/>
    </source>
</evidence>
<dbReference type="NCBIfam" id="TIGR02492">
    <property type="entry name" value="flgK_ends"/>
    <property type="match status" value="1"/>
</dbReference>
<organism evidence="11 12">
    <name type="scientific">Anaerocolumna chitinilytica</name>
    <dbReference type="NCBI Taxonomy" id="1727145"/>
    <lineage>
        <taxon>Bacteria</taxon>
        <taxon>Bacillati</taxon>
        <taxon>Bacillota</taxon>
        <taxon>Clostridia</taxon>
        <taxon>Lachnospirales</taxon>
        <taxon>Lachnospiraceae</taxon>
        <taxon>Anaerocolumna</taxon>
    </lineage>
</organism>
<evidence type="ECO:0000259" key="10">
    <source>
        <dbReference type="Pfam" id="PF22638"/>
    </source>
</evidence>
<evidence type="ECO:0000256" key="3">
    <source>
        <dbReference type="ARBA" id="ARBA00009677"/>
    </source>
</evidence>
<dbReference type="GO" id="GO:0009424">
    <property type="term" value="C:bacterial-type flagellum hook"/>
    <property type="evidence" value="ECO:0007669"/>
    <property type="project" value="UniProtKB-UniRule"/>
</dbReference>
<dbReference type="RefSeq" id="WP_185256828.1">
    <property type="nucleotide sequence ID" value="NZ_AP023368.1"/>
</dbReference>
<evidence type="ECO:0000313" key="12">
    <source>
        <dbReference type="Proteomes" id="UP000515703"/>
    </source>
</evidence>
<feature type="domain" description="Flagellar basal-body/hook protein C-terminal" evidence="9">
    <location>
        <begin position="543"/>
        <end position="577"/>
    </location>
</feature>
<dbReference type="PANTHER" id="PTHR30033:SF1">
    <property type="entry name" value="FLAGELLAR HOOK-ASSOCIATED PROTEIN 1"/>
    <property type="match status" value="1"/>
</dbReference>
<evidence type="ECO:0000256" key="7">
    <source>
        <dbReference type="RuleBase" id="RU362065"/>
    </source>
</evidence>
<keyword evidence="12" id="KW-1185">Reference proteome</keyword>
<evidence type="ECO:0000256" key="1">
    <source>
        <dbReference type="ARBA" id="ARBA00004365"/>
    </source>
</evidence>
<dbReference type="InterPro" id="IPR001444">
    <property type="entry name" value="Flag_bb_rod_N"/>
</dbReference>
<evidence type="ECO:0000313" key="11">
    <source>
        <dbReference type="EMBL" id="BCK01235.1"/>
    </source>
</evidence>
<dbReference type="PRINTS" id="PR01005">
    <property type="entry name" value="FLGHOOKAP1"/>
</dbReference>
<dbReference type="GO" id="GO:0005576">
    <property type="term" value="C:extracellular region"/>
    <property type="evidence" value="ECO:0007669"/>
    <property type="project" value="UniProtKB-SubCell"/>
</dbReference>
<keyword evidence="6 7" id="KW-0975">Bacterial flagellum</keyword>
<feature type="domain" description="Flagellar hook-associated protein FlgK helical" evidence="10">
    <location>
        <begin position="100"/>
        <end position="366"/>
    </location>
</feature>
<dbReference type="InterPro" id="IPR053927">
    <property type="entry name" value="FlgK_helical"/>
</dbReference>